<dbReference type="PROSITE" id="PS51481">
    <property type="entry name" value="DHAK"/>
    <property type="match status" value="1"/>
</dbReference>
<comment type="caution">
    <text evidence="6">The sequence shown here is derived from an EMBL/GenBank/DDBJ whole genome shotgun (WGS) entry which is preliminary data.</text>
</comment>
<keyword evidence="7" id="KW-1185">Reference proteome</keyword>
<dbReference type="PANTHER" id="PTHR28629">
    <property type="entry name" value="TRIOKINASE/FMN CYCLASE"/>
    <property type="match status" value="1"/>
</dbReference>
<sequence length="333" mass="34658">MKKIINDPSTVVAEALRGMAAAHPDLLRVHTDPAFIVRADGPVAGKVAVVSGGGSGHEPLHGGFVGMGMLDAACPGAVFTSPTPDQVQAAIAAADGGAGALLLVKNYTGDVLNFETAAELAVIDGTEVRTVLIDDDVAVQDSLYTAGRRGVGGTVLVEKIVGAAAERGDDLAGCEALARRVVGQVRSMGLALTAGTVPHVGEPSFTLGADEMEIGIGIHGEPGRARVSVEPADVMVRRLLDPILADLPFGKGDRVLLFTNSMGGTPLIELYLAHGIAERLLAERGIVVERRLVGPYTTSLEMQGMSLTLLRLDDELIELWDAPVRTPALRWGA</sequence>
<evidence type="ECO:0000313" key="7">
    <source>
        <dbReference type="Proteomes" id="UP001206128"/>
    </source>
</evidence>
<keyword evidence="4" id="KW-0067">ATP-binding</keyword>
<keyword evidence="1" id="KW-0808">Transferase</keyword>
<protein>
    <submittedName>
        <fullName evidence="6">Dihydroxyacetone kinase, N-terminal domain</fullName>
    </submittedName>
</protein>
<evidence type="ECO:0000256" key="4">
    <source>
        <dbReference type="ARBA" id="ARBA00022840"/>
    </source>
</evidence>
<evidence type="ECO:0000256" key="1">
    <source>
        <dbReference type="ARBA" id="ARBA00022679"/>
    </source>
</evidence>
<dbReference type="GO" id="GO:0005829">
    <property type="term" value="C:cytosol"/>
    <property type="evidence" value="ECO:0007669"/>
    <property type="project" value="TreeGrafter"/>
</dbReference>
<dbReference type="GO" id="GO:0004371">
    <property type="term" value="F:glycerone kinase activity"/>
    <property type="evidence" value="ECO:0007669"/>
    <property type="project" value="InterPro"/>
</dbReference>
<proteinExistence type="predicted"/>
<dbReference type="GO" id="GO:0019563">
    <property type="term" value="P:glycerol catabolic process"/>
    <property type="evidence" value="ECO:0007669"/>
    <property type="project" value="TreeGrafter"/>
</dbReference>
<dbReference type="EMBL" id="JAMTCK010000008">
    <property type="protein sequence ID" value="MCP2166967.1"/>
    <property type="molecule type" value="Genomic_DNA"/>
</dbReference>
<dbReference type="GO" id="GO:0005524">
    <property type="term" value="F:ATP binding"/>
    <property type="evidence" value="ECO:0007669"/>
    <property type="project" value="UniProtKB-KW"/>
</dbReference>
<dbReference type="PANTHER" id="PTHR28629:SF4">
    <property type="entry name" value="TRIOKINASE_FMN CYCLASE"/>
    <property type="match status" value="1"/>
</dbReference>
<dbReference type="Pfam" id="PF02733">
    <property type="entry name" value="Dak1"/>
    <property type="match status" value="1"/>
</dbReference>
<gene>
    <name evidence="6" type="ORF">LX83_003839</name>
</gene>
<dbReference type="InterPro" id="IPR012736">
    <property type="entry name" value="DhaK_1"/>
</dbReference>
<evidence type="ECO:0000259" key="5">
    <source>
        <dbReference type="PROSITE" id="PS51481"/>
    </source>
</evidence>
<dbReference type="Proteomes" id="UP001206128">
    <property type="component" value="Unassembled WGS sequence"/>
</dbReference>
<keyword evidence="2" id="KW-0547">Nucleotide-binding</keyword>
<reference evidence="6" key="1">
    <citation type="submission" date="2022-06" db="EMBL/GenBank/DDBJ databases">
        <title>Genomic Encyclopedia of Archaeal and Bacterial Type Strains, Phase II (KMG-II): from individual species to whole genera.</title>
        <authorList>
            <person name="Goeker M."/>
        </authorList>
    </citation>
    <scope>NUCLEOTIDE SEQUENCE</scope>
    <source>
        <strain evidence="6">DSM 43935</strain>
    </source>
</reference>
<dbReference type="SUPFAM" id="SSF82549">
    <property type="entry name" value="DAK1/DegV-like"/>
    <property type="match status" value="1"/>
</dbReference>
<dbReference type="Gene3D" id="3.40.50.10440">
    <property type="entry name" value="Dihydroxyacetone kinase, domain 1"/>
    <property type="match status" value="1"/>
</dbReference>
<dbReference type="NCBIfam" id="TIGR02363">
    <property type="entry name" value="dhaK1"/>
    <property type="match status" value="1"/>
</dbReference>
<dbReference type="InterPro" id="IPR004006">
    <property type="entry name" value="DhaK_dom"/>
</dbReference>
<keyword evidence="3 6" id="KW-0418">Kinase</keyword>
<feature type="domain" description="DhaK" evidence="5">
    <location>
        <begin position="7"/>
        <end position="331"/>
    </location>
</feature>
<organism evidence="6 7">
    <name type="scientific">Goodfellowiella coeruleoviolacea</name>
    <dbReference type="NCBI Taxonomy" id="334858"/>
    <lineage>
        <taxon>Bacteria</taxon>
        <taxon>Bacillati</taxon>
        <taxon>Actinomycetota</taxon>
        <taxon>Actinomycetes</taxon>
        <taxon>Pseudonocardiales</taxon>
        <taxon>Pseudonocardiaceae</taxon>
        <taxon>Goodfellowiella</taxon>
    </lineage>
</organism>
<evidence type="ECO:0000256" key="3">
    <source>
        <dbReference type="ARBA" id="ARBA00022777"/>
    </source>
</evidence>
<evidence type="ECO:0000256" key="2">
    <source>
        <dbReference type="ARBA" id="ARBA00022741"/>
    </source>
</evidence>
<dbReference type="FunFam" id="3.30.1180.20:FF:000001">
    <property type="entry name" value="Dihydroxyacetone kinase 1"/>
    <property type="match status" value="1"/>
</dbReference>
<dbReference type="Gene3D" id="3.30.1180.20">
    <property type="entry name" value="Dihydroxyacetone kinase, domain 2"/>
    <property type="match status" value="1"/>
</dbReference>
<dbReference type="AlphaFoldDB" id="A0AAE3GEV1"/>
<dbReference type="FunFam" id="3.40.50.10440:FF:000001">
    <property type="entry name" value="Dihydroxyacetone kinase, DhaK subunit"/>
    <property type="match status" value="1"/>
</dbReference>
<accession>A0AAE3GEV1</accession>
<dbReference type="RefSeq" id="WP_253773352.1">
    <property type="nucleotide sequence ID" value="NZ_JAMTCK010000008.1"/>
</dbReference>
<evidence type="ECO:0000313" key="6">
    <source>
        <dbReference type="EMBL" id="MCP2166967.1"/>
    </source>
</evidence>
<dbReference type="InterPro" id="IPR050861">
    <property type="entry name" value="Dihydroxyacetone_Kinase"/>
</dbReference>
<name>A0AAE3GEV1_9PSEU</name>